<dbReference type="InterPro" id="IPR003594">
    <property type="entry name" value="HATPase_dom"/>
</dbReference>
<gene>
    <name evidence="15" type="ORF">EG850_06645</name>
</gene>
<organism evidence="15 16">
    <name type="scientific">Gulosibacter macacae</name>
    <dbReference type="NCBI Taxonomy" id="2488791"/>
    <lineage>
        <taxon>Bacteria</taxon>
        <taxon>Bacillati</taxon>
        <taxon>Actinomycetota</taxon>
        <taxon>Actinomycetes</taxon>
        <taxon>Micrococcales</taxon>
        <taxon>Microbacteriaceae</taxon>
        <taxon>Gulosibacter</taxon>
    </lineage>
</organism>
<dbReference type="Pfam" id="PF02518">
    <property type="entry name" value="HATPase_c"/>
    <property type="match status" value="1"/>
</dbReference>
<evidence type="ECO:0000256" key="6">
    <source>
        <dbReference type="ARBA" id="ARBA00022692"/>
    </source>
</evidence>
<feature type="domain" description="Histidine kinase" evidence="13">
    <location>
        <begin position="290"/>
        <end position="510"/>
    </location>
</feature>
<evidence type="ECO:0000259" key="14">
    <source>
        <dbReference type="PROSITE" id="PS50885"/>
    </source>
</evidence>
<evidence type="ECO:0000256" key="5">
    <source>
        <dbReference type="ARBA" id="ARBA00022679"/>
    </source>
</evidence>
<dbReference type="Gene3D" id="1.10.287.130">
    <property type="match status" value="1"/>
</dbReference>
<dbReference type="EMBL" id="RQVS01000006">
    <property type="protein sequence ID" value="RRJ87074.1"/>
    <property type="molecule type" value="Genomic_DNA"/>
</dbReference>
<keyword evidence="16" id="KW-1185">Reference proteome</keyword>
<dbReference type="InterPro" id="IPR050736">
    <property type="entry name" value="Sensor_HK_Regulatory"/>
</dbReference>
<keyword evidence="4" id="KW-0597">Phosphoprotein</keyword>
<dbReference type="PANTHER" id="PTHR43711:SF28">
    <property type="entry name" value="SENSOR HISTIDINE KINASE YXDK"/>
    <property type="match status" value="1"/>
</dbReference>
<evidence type="ECO:0000256" key="2">
    <source>
        <dbReference type="ARBA" id="ARBA00004236"/>
    </source>
</evidence>
<dbReference type="PROSITE" id="PS50109">
    <property type="entry name" value="HIS_KIN"/>
    <property type="match status" value="1"/>
</dbReference>
<dbReference type="SMART" id="SM00388">
    <property type="entry name" value="HisKA"/>
    <property type="match status" value="1"/>
</dbReference>
<dbReference type="InterPro" id="IPR036890">
    <property type="entry name" value="HATPase_C_sf"/>
</dbReference>
<dbReference type="Gene3D" id="6.10.340.10">
    <property type="match status" value="1"/>
</dbReference>
<evidence type="ECO:0000256" key="3">
    <source>
        <dbReference type="ARBA" id="ARBA00012438"/>
    </source>
</evidence>
<evidence type="ECO:0000256" key="11">
    <source>
        <dbReference type="SAM" id="MobiDB-lite"/>
    </source>
</evidence>
<dbReference type="SMART" id="SM00304">
    <property type="entry name" value="HAMP"/>
    <property type="match status" value="1"/>
</dbReference>
<dbReference type="InterPro" id="IPR036097">
    <property type="entry name" value="HisK_dim/P_sf"/>
</dbReference>
<dbReference type="EC" id="2.7.13.3" evidence="3"/>
<dbReference type="SMART" id="SM00387">
    <property type="entry name" value="HATPase_c"/>
    <property type="match status" value="1"/>
</dbReference>
<dbReference type="InterPro" id="IPR003660">
    <property type="entry name" value="HAMP_dom"/>
</dbReference>
<feature type="domain" description="HAMP" evidence="14">
    <location>
        <begin position="230"/>
        <end position="282"/>
    </location>
</feature>
<dbReference type="FunFam" id="1.10.287.130:FF:000001">
    <property type="entry name" value="Two-component sensor histidine kinase"/>
    <property type="match status" value="1"/>
</dbReference>
<dbReference type="Pfam" id="PF00512">
    <property type="entry name" value="HisKA"/>
    <property type="match status" value="1"/>
</dbReference>
<dbReference type="OrthoDB" id="9786919at2"/>
<evidence type="ECO:0000256" key="9">
    <source>
        <dbReference type="ARBA" id="ARBA00023012"/>
    </source>
</evidence>
<feature type="region of interest" description="Disordered" evidence="11">
    <location>
        <begin position="1"/>
        <end position="27"/>
    </location>
</feature>
<dbReference type="PANTHER" id="PTHR43711">
    <property type="entry name" value="TWO-COMPONENT HISTIDINE KINASE"/>
    <property type="match status" value="1"/>
</dbReference>
<dbReference type="SUPFAM" id="SSF55874">
    <property type="entry name" value="ATPase domain of HSP90 chaperone/DNA topoisomerase II/histidine kinase"/>
    <property type="match status" value="1"/>
</dbReference>
<feature type="transmembrane region" description="Helical" evidence="12">
    <location>
        <begin position="41"/>
        <end position="63"/>
    </location>
</feature>
<evidence type="ECO:0000256" key="4">
    <source>
        <dbReference type="ARBA" id="ARBA00022553"/>
    </source>
</evidence>
<dbReference type="CDD" id="cd00075">
    <property type="entry name" value="HATPase"/>
    <property type="match status" value="1"/>
</dbReference>
<dbReference type="AlphaFoldDB" id="A0A3P3VX79"/>
<dbReference type="SUPFAM" id="SSF158472">
    <property type="entry name" value="HAMP domain-like"/>
    <property type="match status" value="1"/>
</dbReference>
<dbReference type="InterPro" id="IPR004358">
    <property type="entry name" value="Sig_transdc_His_kin-like_C"/>
</dbReference>
<feature type="compositionally biased region" description="Low complexity" evidence="11">
    <location>
        <begin position="8"/>
        <end position="23"/>
    </location>
</feature>
<feature type="coiled-coil region" evidence="10">
    <location>
        <begin position="260"/>
        <end position="294"/>
    </location>
</feature>
<dbReference type="Pfam" id="PF00672">
    <property type="entry name" value="HAMP"/>
    <property type="match status" value="1"/>
</dbReference>
<dbReference type="CDD" id="cd00082">
    <property type="entry name" value="HisKA"/>
    <property type="match status" value="1"/>
</dbReference>
<dbReference type="PROSITE" id="PS50885">
    <property type="entry name" value="HAMP"/>
    <property type="match status" value="1"/>
</dbReference>
<proteinExistence type="predicted"/>
<keyword evidence="12" id="KW-0472">Membrane</keyword>
<evidence type="ECO:0000259" key="13">
    <source>
        <dbReference type="PROSITE" id="PS50109"/>
    </source>
</evidence>
<keyword evidence="7" id="KW-0418">Kinase</keyword>
<comment type="caution">
    <text evidence="15">The sequence shown here is derived from an EMBL/GenBank/DDBJ whole genome shotgun (WGS) entry which is preliminary data.</text>
</comment>
<name>A0A3P3VX79_9MICO</name>
<feature type="transmembrane region" description="Helical" evidence="12">
    <location>
        <begin position="207"/>
        <end position="229"/>
    </location>
</feature>
<dbReference type="Gene3D" id="3.30.565.10">
    <property type="entry name" value="Histidine kinase-like ATPase, C-terminal domain"/>
    <property type="match status" value="1"/>
</dbReference>
<dbReference type="SUPFAM" id="SSF47384">
    <property type="entry name" value="Homodimeric domain of signal transducing histidine kinase"/>
    <property type="match status" value="1"/>
</dbReference>
<evidence type="ECO:0000256" key="7">
    <source>
        <dbReference type="ARBA" id="ARBA00022777"/>
    </source>
</evidence>
<dbReference type="GO" id="GO:0000155">
    <property type="term" value="F:phosphorelay sensor kinase activity"/>
    <property type="evidence" value="ECO:0007669"/>
    <property type="project" value="InterPro"/>
</dbReference>
<protein>
    <recommendedName>
        <fullName evidence="3">histidine kinase</fullName>
        <ecNumber evidence="3">2.7.13.3</ecNumber>
    </recommendedName>
</protein>
<dbReference type="PRINTS" id="PR00344">
    <property type="entry name" value="BCTRLSENSOR"/>
</dbReference>
<comment type="catalytic activity">
    <reaction evidence="1">
        <text>ATP + protein L-histidine = ADP + protein N-phospho-L-histidine.</text>
        <dbReference type="EC" id="2.7.13.3"/>
    </reaction>
</comment>
<reference evidence="15 16" key="1">
    <citation type="submission" date="2018-11" db="EMBL/GenBank/DDBJ databases">
        <title>YIM 102482-1 draft genome.</title>
        <authorList>
            <person name="Li G."/>
            <person name="Jiang Y."/>
        </authorList>
    </citation>
    <scope>NUCLEOTIDE SEQUENCE [LARGE SCALE GENOMIC DNA]</scope>
    <source>
        <strain evidence="15 16">YIM 102482-1</strain>
    </source>
</reference>
<evidence type="ECO:0000256" key="12">
    <source>
        <dbReference type="SAM" id="Phobius"/>
    </source>
</evidence>
<evidence type="ECO:0000256" key="10">
    <source>
        <dbReference type="SAM" id="Coils"/>
    </source>
</evidence>
<comment type="subcellular location">
    <subcellularLocation>
        <location evidence="2">Cell membrane</location>
    </subcellularLocation>
</comment>
<dbReference type="Proteomes" id="UP000274391">
    <property type="component" value="Unassembled WGS sequence"/>
</dbReference>
<sequence>MPHPMPAEPAASETTAPSPARATAGDDRSLATRLGTVRARVILALTVLTALTLVITGAIDYFVDRRSLDDHWNTSLERAYAEVHTLATTGVDPATGEPFADADSLVRLALQRTVPEPDEGLVGIVAGDLRWLAPDSVPLRLEADSELIRQALLLTQEPRSIRTTVTTSKTSYRLAVIPVSLDANSPPAALVVAFDQNPGYDELLRHLLIRLAIGALVLAIAAAVTWLIIGRILSPLTTARRTAERIGGSDLTQRIPVEGNDDLARLLETFNSMLDRLEQAFASQRELLDDVSHELRTPLTIVQGHLELMDADDPDDVLATRDLVLDELSRMERLVADLITLAKADRPDFLHRAPTPIDELLDDVLDKSRPLGDRDWQIDARPQLTLDVDQQRLTQALIQFVGNSVKHTEVGDTIALGAELDPSAKHVHLWVRDSGAGIPPEQQERIFGRFEQADGSQSNTDAVSGPLIGMGLGLGLSIVASIARAHGGHVTVDSTLGEGSTFTLVLPALRPDLDPHIYQLGTLTPEQP</sequence>
<keyword evidence="5" id="KW-0808">Transferase</keyword>
<evidence type="ECO:0000313" key="16">
    <source>
        <dbReference type="Proteomes" id="UP000274391"/>
    </source>
</evidence>
<evidence type="ECO:0000313" key="15">
    <source>
        <dbReference type="EMBL" id="RRJ87074.1"/>
    </source>
</evidence>
<keyword evidence="8 12" id="KW-1133">Transmembrane helix</keyword>
<dbReference type="InterPro" id="IPR003661">
    <property type="entry name" value="HisK_dim/P_dom"/>
</dbReference>
<evidence type="ECO:0000256" key="8">
    <source>
        <dbReference type="ARBA" id="ARBA00022989"/>
    </source>
</evidence>
<dbReference type="CDD" id="cd06225">
    <property type="entry name" value="HAMP"/>
    <property type="match status" value="1"/>
</dbReference>
<dbReference type="InterPro" id="IPR005467">
    <property type="entry name" value="His_kinase_dom"/>
</dbReference>
<keyword evidence="6 12" id="KW-0812">Transmembrane</keyword>
<dbReference type="RefSeq" id="WP_124971774.1">
    <property type="nucleotide sequence ID" value="NZ_RQVS01000006.1"/>
</dbReference>
<evidence type="ECO:0000256" key="1">
    <source>
        <dbReference type="ARBA" id="ARBA00000085"/>
    </source>
</evidence>
<keyword evidence="9" id="KW-0902">Two-component regulatory system</keyword>
<keyword evidence="10" id="KW-0175">Coiled coil</keyword>
<accession>A0A3P3VX79</accession>
<dbReference type="GO" id="GO:0005886">
    <property type="term" value="C:plasma membrane"/>
    <property type="evidence" value="ECO:0007669"/>
    <property type="project" value="UniProtKB-SubCell"/>
</dbReference>